<dbReference type="PROSITE" id="PS51032">
    <property type="entry name" value="AP2_ERF"/>
    <property type="match status" value="1"/>
</dbReference>
<keyword evidence="2" id="KW-0805">Transcription regulation</keyword>
<evidence type="ECO:0000313" key="9">
    <source>
        <dbReference type="Proteomes" id="UP000325081"/>
    </source>
</evidence>
<keyword evidence="5" id="KW-0539">Nucleus</keyword>
<sequence>MSASFDLGVEFGSPLLKSCFQSSSSTSSFSGHCMQLGLCCALQQRTLFFSPAVSMRLRPKRERKKEEDSMPEPRKQIPLNQPTMSRKIRAKPEPARPMKKIRIICNDPDATDSSDEEQQAHVGQKKVKRMVHQISFPIPHPGPPGKKKLRRSLVKKTVLPPEASSKFRGVRMRKWGKFAAEIRDPIKHKRIWLGTYSTAEEASRAYELKRVEFETLARSPLVTICSTSVNKPQNEVACVSDGSSASRESIISRSSPSSVLELDCMTLGLGNDKVKLQITTNDDNIVNLTENDNNNDNANHWLVGEFENEEVSLAIEQNTDHGVVWEFENGEGNLVIIPSVDNEPIEEFEDGEENLAIMPNVDNGTIGEFENGEGNSVIGRKPENWGVIDDDLVELAWMGGIVDKHVGLDAPLPMDDFDVGPLQQSEINIDFPPISDVEFVGQLSGLQDFDSFFEFEAWSEGLSW</sequence>
<evidence type="ECO:0000313" key="8">
    <source>
        <dbReference type="EMBL" id="GER29882.1"/>
    </source>
</evidence>
<dbReference type="SUPFAM" id="SSF54171">
    <property type="entry name" value="DNA-binding domain"/>
    <property type="match status" value="1"/>
</dbReference>
<name>A0A5A7PB21_STRAF</name>
<evidence type="ECO:0000256" key="2">
    <source>
        <dbReference type="ARBA" id="ARBA00023015"/>
    </source>
</evidence>
<evidence type="ECO:0000256" key="4">
    <source>
        <dbReference type="ARBA" id="ARBA00023163"/>
    </source>
</evidence>
<keyword evidence="3" id="KW-0238">DNA-binding</keyword>
<dbReference type="Proteomes" id="UP000325081">
    <property type="component" value="Unassembled WGS sequence"/>
</dbReference>
<keyword evidence="4" id="KW-0804">Transcription</keyword>
<evidence type="ECO:0000256" key="1">
    <source>
        <dbReference type="ARBA" id="ARBA00004123"/>
    </source>
</evidence>
<protein>
    <submittedName>
        <fullName evidence="8">Ethylene-responsive transcription factor ERF118</fullName>
    </submittedName>
</protein>
<feature type="domain" description="AP2/ERF" evidence="7">
    <location>
        <begin position="166"/>
        <end position="232"/>
    </location>
</feature>
<dbReference type="GO" id="GO:0003700">
    <property type="term" value="F:DNA-binding transcription factor activity"/>
    <property type="evidence" value="ECO:0007669"/>
    <property type="project" value="InterPro"/>
</dbReference>
<dbReference type="PRINTS" id="PR00367">
    <property type="entry name" value="ETHRSPELEMNT"/>
</dbReference>
<dbReference type="InterPro" id="IPR016177">
    <property type="entry name" value="DNA-bd_dom_sf"/>
</dbReference>
<proteinExistence type="predicted"/>
<dbReference type="Gene3D" id="3.30.730.10">
    <property type="entry name" value="AP2/ERF domain"/>
    <property type="match status" value="1"/>
</dbReference>
<dbReference type="CDD" id="cd00018">
    <property type="entry name" value="AP2"/>
    <property type="match status" value="1"/>
</dbReference>
<feature type="region of interest" description="Disordered" evidence="6">
    <location>
        <begin position="58"/>
        <end position="82"/>
    </location>
</feature>
<keyword evidence="9" id="KW-1185">Reference proteome</keyword>
<dbReference type="InterPro" id="IPR036955">
    <property type="entry name" value="AP2/ERF_dom_sf"/>
</dbReference>
<evidence type="ECO:0000256" key="6">
    <source>
        <dbReference type="SAM" id="MobiDB-lite"/>
    </source>
</evidence>
<comment type="subcellular location">
    <subcellularLocation>
        <location evidence="1">Nucleus</location>
    </subcellularLocation>
</comment>
<dbReference type="SMART" id="SM00380">
    <property type="entry name" value="AP2"/>
    <property type="match status" value="1"/>
</dbReference>
<evidence type="ECO:0000259" key="7">
    <source>
        <dbReference type="PROSITE" id="PS51032"/>
    </source>
</evidence>
<dbReference type="OrthoDB" id="1917565at2759"/>
<gene>
    <name evidence="8" type="ORF">STAS_05776</name>
</gene>
<dbReference type="InterPro" id="IPR050913">
    <property type="entry name" value="AP2/ERF_ERF"/>
</dbReference>
<organism evidence="8 9">
    <name type="scientific">Striga asiatica</name>
    <name type="common">Asiatic witchweed</name>
    <name type="synonym">Buchnera asiatica</name>
    <dbReference type="NCBI Taxonomy" id="4170"/>
    <lineage>
        <taxon>Eukaryota</taxon>
        <taxon>Viridiplantae</taxon>
        <taxon>Streptophyta</taxon>
        <taxon>Embryophyta</taxon>
        <taxon>Tracheophyta</taxon>
        <taxon>Spermatophyta</taxon>
        <taxon>Magnoliopsida</taxon>
        <taxon>eudicotyledons</taxon>
        <taxon>Gunneridae</taxon>
        <taxon>Pentapetalae</taxon>
        <taxon>asterids</taxon>
        <taxon>lamiids</taxon>
        <taxon>Lamiales</taxon>
        <taxon>Orobanchaceae</taxon>
        <taxon>Buchnereae</taxon>
        <taxon>Striga</taxon>
    </lineage>
</organism>
<evidence type="ECO:0000256" key="3">
    <source>
        <dbReference type="ARBA" id="ARBA00023125"/>
    </source>
</evidence>
<dbReference type="PANTHER" id="PTHR31194">
    <property type="entry name" value="SHN SHINE , DNA BINDING / TRANSCRIPTION FACTOR"/>
    <property type="match status" value="1"/>
</dbReference>
<evidence type="ECO:0000256" key="5">
    <source>
        <dbReference type="ARBA" id="ARBA00023242"/>
    </source>
</evidence>
<dbReference type="EMBL" id="BKCP01004294">
    <property type="protein sequence ID" value="GER29882.1"/>
    <property type="molecule type" value="Genomic_DNA"/>
</dbReference>
<dbReference type="InterPro" id="IPR001471">
    <property type="entry name" value="AP2/ERF_dom"/>
</dbReference>
<dbReference type="GO" id="GO:0003677">
    <property type="term" value="F:DNA binding"/>
    <property type="evidence" value="ECO:0007669"/>
    <property type="project" value="UniProtKB-KW"/>
</dbReference>
<comment type="caution">
    <text evidence="8">The sequence shown here is derived from an EMBL/GenBank/DDBJ whole genome shotgun (WGS) entry which is preliminary data.</text>
</comment>
<dbReference type="AlphaFoldDB" id="A0A5A7PB21"/>
<reference evidence="9" key="1">
    <citation type="journal article" date="2019" name="Curr. Biol.">
        <title>Genome Sequence of Striga asiatica Provides Insight into the Evolution of Plant Parasitism.</title>
        <authorList>
            <person name="Yoshida S."/>
            <person name="Kim S."/>
            <person name="Wafula E.K."/>
            <person name="Tanskanen J."/>
            <person name="Kim Y.M."/>
            <person name="Honaas L."/>
            <person name="Yang Z."/>
            <person name="Spallek T."/>
            <person name="Conn C.E."/>
            <person name="Ichihashi Y."/>
            <person name="Cheong K."/>
            <person name="Cui S."/>
            <person name="Der J.P."/>
            <person name="Gundlach H."/>
            <person name="Jiao Y."/>
            <person name="Hori C."/>
            <person name="Ishida J.K."/>
            <person name="Kasahara H."/>
            <person name="Kiba T."/>
            <person name="Kim M.S."/>
            <person name="Koo N."/>
            <person name="Laohavisit A."/>
            <person name="Lee Y.H."/>
            <person name="Lumba S."/>
            <person name="McCourt P."/>
            <person name="Mortimer J.C."/>
            <person name="Mutuku J.M."/>
            <person name="Nomura T."/>
            <person name="Sasaki-Sekimoto Y."/>
            <person name="Seto Y."/>
            <person name="Wang Y."/>
            <person name="Wakatake T."/>
            <person name="Sakakibara H."/>
            <person name="Demura T."/>
            <person name="Yamaguchi S."/>
            <person name="Yoneyama K."/>
            <person name="Manabe R.I."/>
            <person name="Nelson D.C."/>
            <person name="Schulman A.H."/>
            <person name="Timko M.P."/>
            <person name="dePamphilis C.W."/>
            <person name="Choi D."/>
            <person name="Shirasu K."/>
        </authorList>
    </citation>
    <scope>NUCLEOTIDE SEQUENCE [LARGE SCALE GENOMIC DNA]</scope>
    <source>
        <strain evidence="9">cv. UVA1</strain>
    </source>
</reference>
<dbReference type="Pfam" id="PF00847">
    <property type="entry name" value="AP2"/>
    <property type="match status" value="1"/>
</dbReference>
<feature type="compositionally biased region" description="Basic and acidic residues" evidence="6">
    <location>
        <begin position="64"/>
        <end position="75"/>
    </location>
</feature>
<dbReference type="GO" id="GO:0005634">
    <property type="term" value="C:nucleus"/>
    <property type="evidence" value="ECO:0007669"/>
    <property type="project" value="UniProtKB-SubCell"/>
</dbReference>
<accession>A0A5A7PB21</accession>
<dbReference type="PANTHER" id="PTHR31194:SF62">
    <property type="entry name" value="ETHYLENE-RESPONSIVE TRANSCRIPTION FACTOR ERF118"/>
    <property type="match status" value="1"/>
</dbReference>